<name>A0ABP7SYU9_9SPHN</name>
<evidence type="ECO:0000313" key="5">
    <source>
        <dbReference type="Proteomes" id="UP001500235"/>
    </source>
</evidence>
<dbReference type="InterPro" id="IPR016181">
    <property type="entry name" value="Acyl_CoA_acyltransferase"/>
</dbReference>
<protein>
    <recommendedName>
        <fullName evidence="3">N-acetyltransferase domain-containing protein</fullName>
    </recommendedName>
</protein>
<dbReference type="InterPro" id="IPR000182">
    <property type="entry name" value="GNAT_dom"/>
</dbReference>
<organism evidence="4 5">
    <name type="scientific">Sphingomonas swuensis</name>
    <dbReference type="NCBI Taxonomy" id="977800"/>
    <lineage>
        <taxon>Bacteria</taxon>
        <taxon>Pseudomonadati</taxon>
        <taxon>Pseudomonadota</taxon>
        <taxon>Alphaproteobacteria</taxon>
        <taxon>Sphingomonadales</taxon>
        <taxon>Sphingomonadaceae</taxon>
        <taxon>Sphingomonas</taxon>
    </lineage>
</organism>
<keyword evidence="5" id="KW-1185">Reference proteome</keyword>
<dbReference type="PANTHER" id="PTHR43877:SF2">
    <property type="entry name" value="AMINOALKYLPHOSPHONATE N-ACETYLTRANSFERASE-RELATED"/>
    <property type="match status" value="1"/>
</dbReference>
<dbReference type="InterPro" id="IPR050832">
    <property type="entry name" value="Bact_Acetyltransf"/>
</dbReference>
<dbReference type="Proteomes" id="UP001500235">
    <property type="component" value="Unassembled WGS sequence"/>
</dbReference>
<evidence type="ECO:0000256" key="2">
    <source>
        <dbReference type="ARBA" id="ARBA00023315"/>
    </source>
</evidence>
<reference evidence="5" key="1">
    <citation type="journal article" date="2019" name="Int. J. Syst. Evol. Microbiol.">
        <title>The Global Catalogue of Microorganisms (GCM) 10K type strain sequencing project: providing services to taxonomists for standard genome sequencing and annotation.</title>
        <authorList>
            <consortium name="The Broad Institute Genomics Platform"/>
            <consortium name="The Broad Institute Genome Sequencing Center for Infectious Disease"/>
            <person name="Wu L."/>
            <person name="Ma J."/>
        </authorList>
    </citation>
    <scope>NUCLEOTIDE SEQUENCE [LARGE SCALE GENOMIC DNA]</scope>
    <source>
        <strain evidence="5">JCM 17563</strain>
    </source>
</reference>
<dbReference type="PROSITE" id="PS51186">
    <property type="entry name" value="GNAT"/>
    <property type="match status" value="1"/>
</dbReference>
<dbReference type="SUPFAM" id="SSF55729">
    <property type="entry name" value="Acyl-CoA N-acyltransferases (Nat)"/>
    <property type="match status" value="1"/>
</dbReference>
<evidence type="ECO:0000313" key="4">
    <source>
        <dbReference type="EMBL" id="GAA4018001.1"/>
    </source>
</evidence>
<dbReference type="Pfam" id="PF00583">
    <property type="entry name" value="Acetyltransf_1"/>
    <property type="match status" value="1"/>
</dbReference>
<dbReference type="PANTHER" id="PTHR43877">
    <property type="entry name" value="AMINOALKYLPHOSPHONATE N-ACETYLTRANSFERASE-RELATED-RELATED"/>
    <property type="match status" value="1"/>
</dbReference>
<keyword evidence="2" id="KW-0012">Acyltransferase</keyword>
<dbReference type="Gene3D" id="3.40.630.30">
    <property type="match status" value="1"/>
</dbReference>
<comment type="caution">
    <text evidence="4">The sequence shown here is derived from an EMBL/GenBank/DDBJ whole genome shotgun (WGS) entry which is preliminary data.</text>
</comment>
<dbReference type="CDD" id="cd04301">
    <property type="entry name" value="NAT_SF"/>
    <property type="match status" value="1"/>
</dbReference>
<sequence length="183" mass="20722">MAHAGENIKLVLAKPFHPCEGLDRAKDLILVTAGLRLVPYDRDYLDRSWEWLSDPQTRALTLTPAFRREDQQAFFERLPGRTDYLIWGVEHDGRPVGAAGLKQVAAPKAEYWGYLGDKSLWGRKLGPVLLALVEEQARERGLTDLFLRVARDNERAIRLYLRTGWADAGDDGEVLHMTKTLAP</sequence>
<proteinExistence type="predicted"/>
<keyword evidence="1" id="KW-0808">Transferase</keyword>
<evidence type="ECO:0000256" key="1">
    <source>
        <dbReference type="ARBA" id="ARBA00022679"/>
    </source>
</evidence>
<evidence type="ECO:0000259" key="3">
    <source>
        <dbReference type="PROSITE" id="PS51186"/>
    </source>
</evidence>
<gene>
    <name evidence="4" type="ORF">GCM10022280_16700</name>
</gene>
<feature type="domain" description="N-acetyltransferase" evidence="3">
    <location>
        <begin position="35"/>
        <end position="182"/>
    </location>
</feature>
<dbReference type="RefSeq" id="WP_344706931.1">
    <property type="nucleotide sequence ID" value="NZ_BAABBQ010000001.1"/>
</dbReference>
<dbReference type="EMBL" id="BAABBQ010000001">
    <property type="protein sequence ID" value="GAA4018001.1"/>
    <property type="molecule type" value="Genomic_DNA"/>
</dbReference>
<accession>A0ABP7SYU9</accession>